<feature type="transmembrane region" description="Helical" evidence="13">
    <location>
        <begin position="392"/>
        <end position="415"/>
    </location>
</feature>
<dbReference type="EC" id="7.2.2.-" evidence="13"/>
<keyword evidence="9 13" id="KW-1278">Translocase</keyword>
<feature type="transmembrane region" description="Helical" evidence="13">
    <location>
        <begin position="163"/>
        <end position="186"/>
    </location>
</feature>
<dbReference type="InterPro" id="IPR047819">
    <property type="entry name" value="P5A-ATPase_N"/>
</dbReference>
<dbReference type="InterPro" id="IPR044492">
    <property type="entry name" value="P_typ_ATPase_HD_dom"/>
</dbReference>
<keyword evidence="10 13" id="KW-1133">Transmembrane helix</keyword>
<dbReference type="Gene3D" id="3.40.1110.10">
    <property type="entry name" value="Calcium-transporting ATPase, cytoplasmic domain N"/>
    <property type="match status" value="1"/>
</dbReference>
<evidence type="ECO:0000256" key="10">
    <source>
        <dbReference type="ARBA" id="ARBA00022989"/>
    </source>
</evidence>
<dbReference type="Proteomes" id="UP000694941">
    <property type="component" value="Unplaced"/>
</dbReference>
<feature type="transmembrane region" description="Helical" evidence="13">
    <location>
        <begin position="910"/>
        <end position="932"/>
    </location>
</feature>
<dbReference type="Pfam" id="PF13246">
    <property type="entry name" value="Cation_ATPase"/>
    <property type="match status" value="1"/>
</dbReference>
<feature type="domain" description="Cation-transporting P-type ATPase N-terminal" evidence="15">
    <location>
        <begin position="128"/>
        <end position="186"/>
    </location>
</feature>
<feature type="domain" description="P5B-type ATPase N-terminal" evidence="16">
    <location>
        <begin position="15"/>
        <end position="93"/>
    </location>
</feature>
<sequence length="1066" mass="119643">MGNPAVYAEKLNPGEDDEMSITGYRFSFPKTILTCFAVLLSGGTLLILMSWKPSIRIKMTHSLCPFKQAEKVVLIDMYNQQYVEKVVRPEISTTSPTQTIYFYNKKIKYIWQQDFLHFVKLGGLDVESCEHVHSLARGLSSTEALLRLQLYGKNSILVEVKPIFKLIFQEIGSPFYMYQIFIVIVWMVQVYYQFSVCVVLLSTISITATVWETRKQSKALRNAVHSHSEVTVLRDGYEIQKSSHELVPGDVIFLPQHQCVMECDAILLSGTCVVSESMLTGESTPITKVPIAQDSNHPYSPLSNKRSTIFCGTEILHSCSSESSAVKALVYRTGFSTAKGELVRSILFPKPVQYKLYSELFKSMIIFLVLGIPAMVYTAIIWSHHGASAKNVVILVVDVATFVVPPLLPAVMTSINAHGQRRLRTHDIFCLNSGHINFAGGLDVVCFDKTGTLTEDNLDLAGIIPIQDVRFQHPFTPGSSHSLPSTLIHALATCHSLTVVDGRLMGYPVDIKMFNVVAWELEEPKADYHCSFERLPARIVRPKKKEAAFLRMSGMPVTDIAIVRQFPFESLLQRMSVITCKEGSDNFELYIKGAPEMVSSFCDSNTIPENFLDVLELYTRQGFRVLALGYRSLEPNITWDEIFRKPRDDLECNLKLVGLLVLQNKLKPESQPSLRILKKANIRTVMVTGDNLLTAISVARDCGMVDEEDSVISVEAELLKHGDSKSPRIRVNYSHVKLPGFSEKLAVGKNGIIEDACIPLVQHSPYHLAMDGKTFNLIKKYDQVLLQKVVHKGTIFARMLPEQKLHLIEVLQLQGHQVGMCGDGANDCGALKTAHAGVSLSVAEASVASPFTAKKQNIECIPTLIREGRATLAATFGAFRYMVCYCFILLSAVLILFWDGEKPSDGAYVLIDIILNLLPPIVFGGTAAYPYLVKKLPTRSILSFVMQFSMISYILLQIGVLIFARYFLLMQPWFEPTVYNKETTLHPPPSHMACTIISVNMMSYIIAAVIFAPGPPYRKHFFSNKTILRIFSSVFTQDILLSYYKIKMYPLFLYKQYLNIKCENMI</sequence>
<gene>
    <name evidence="18" type="primary">LOC106470919</name>
</gene>
<keyword evidence="3" id="KW-0597">Phosphoprotein</keyword>
<dbReference type="PRINTS" id="PR00121">
    <property type="entry name" value="NAKATPASE"/>
</dbReference>
<dbReference type="InterPro" id="IPR004014">
    <property type="entry name" value="ATPase_P-typ_cation-transptr_N"/>
</dbReference>
<dbReference type="InterPro" id="IPR023214">
    <property type="entry name" value="HAD_sf"/>
</dbReference>
<dbReference type="SUPFAM" id="SSF56784">
    <property type="entry name" value="HAD-like"/>
    <property type="match status" value="1"/>
</dbReference>
<dbReference type="SFLD" id="SFLDF00027">
    <property type="entry name" value="p-type_atpase"/>
    <property type="match status" value="1"/>
</dbReference>
<dbReference type="NCBIfam" id="TIGR01494">
    <property type="entry name" value="ATPase_P-type"/>
    <property type="match status" value="2"/>
</dbReference>
<keyword evidence="11 13" id="KW-0472">Membrane</keyword>
<feature type="transmembrane region" description="Helical" evidence="13">
    <location>
        <begin position="31"/>
        <end position="51"/>
    </location>
</feature>
<evidence type="ECO:0000256" key="2">
    <source>
        <dbReference type="ARBA" id="ARBA00006000"/>
    </source>
</evidence>
<dbReference type="PROSITE" id="PS01229">
    <property type="entry name" value="COF_2"/>
    <property type="match status" value="1"/>
</dbReference>
<dbReference type="NCBIfam" id="TIGR01657">
    <property type="entry name" value="P-ATPase-V"/>
    <property type="match status" value="1"/>
</dbReference>
<dbReference type="SFLD" id="SFLDS00003">
    <property type="entry name" value="Haloacid_Dehalogenase"/>
    <property type="match status" value="1"/>
</dbReference>
<evidence type="ECO:0000259" key="16">
    <source>
        <dbReference type="Pfam" id="PF12409"/>
    </source>
</evidence>
<evidence type="ECO:0000256" key="7">
    <source>
        <dbReference type="ARBA" id="ARBA00022840"/>
    </source>
</evidence>
<evidence type="ECO:0000313" key="18">
    <source>
        <dbReference type="RefSeq" id="XP_022255272.1"/>
    </source>
</evidence>
<evidence type="ECO:0000259" key="14">
    <source>
        <dbReference type="Pfam" id="PF00122"/>
    </source>
</evidence>
<keyword evidence="5 13" id="KW-0479">Metal-binding</keyword>
<feature type="transmembrane region" description="Helical" evidence="13">
    <location>
        <begin position="360"/>
        <end position="380"/>
    </location>
</feature>
<evidence type="ECO:0000256" key="9">
    <source>
        <dbReference type="ARBA" id="ARBA00022967"/>
    </source>
</evidence>
<accession>A0ABM1THB6</accession>
<keyword evidence="8 13" id="KW-0460">Magnesium</keyword>
<keyword evidence="4 13" id="KW-0812">Transmembrane</keyword>
<dbReference type="InterPro" id="IPR008250">
    <property type="entry name" value="ATPase_P-typ_transduc_dom_A_sf"/>
</dbReference>
<comment type="subcellular location">
    <subcellularLocation>
        <location evidence="1 13">Membrane</location>
        <topology evidence="1 13">Multi-pass membrane protein</topology>
    </subcellularLocation>
</comment>
<feature type="transmembrane region" description="Helical" evidence="13">
    <location>
        <begin position="878"/>
        <end position="898"/>
    </location>
</feature>
<feature type="transmembrane region" description="Helical" evidence="13">
    <location>
        <begin position="944"/>
        <end position="969"/>
    </location>
</feature>
<feature type="transmembrane region" description="Helical" evidence="13">
    <location>
        <begin position="989"/>
        <end position="1014"/>
    </location>
</feature>
<feature type="transmembrane region" description="Helical" evidence="13">
    <location>
        <begin position="192"/>
        <end position="211"/>
    </location>
</feature>
<dbReference type="InterPro" id="IPR018303">
    <property type="entry name" value="ATPase_P-typ_P_site"/>
</dbReference>
<dbReference type="SUPFAM" id="SSF81660">
    <property type="entry name" value="Metal cation-transporting ATPase, ATP-binding domain N"/>
    <property type="match status" value="1"/>
</dbReference>
<dbReference type="GeneID" id="106470919"/>
<dbReference type="InterPro" id="IPR006544">
    <property type="entry name" value="P-type_TPase_V"/>
</dbReference>
<dbReference type="InterPro" id="IPR023299">
    <property type="entry name" value="ATPase_P-typ_cyto_dom_N"/>
</dbReference>
<proteinExistence type="inferred from homology"/>
<evidence type="ECO:0000256" key="11">
    <source>
        <dbReference type="ARBA" id="ARBA00023136"/>
    </source>
</evidence>
<dbReference type="Gene3D" id="3.40.50.1000">
    <property type="entry name" value="HAD superfamily/HAD-like"/>
    <property type="match status" value="2"/>
</dbReference>
<name>A0ABM1THB6_LIMPO</name>
<dbReference type="SUPFAM" id="SSF81665">
    <property type="entry name" value="Calcium ATPase, transmembrane domain M"/>
    <property type="match status" value="1"/>
</dbReference>
<dbReference type="RefSeq" id="XP_022255272.1">
    <property type="nucleotide sequence ID" value="XM_022399564.1"/>
</dbReference>
<dbReference type="InterPro" id="IPR023298">
    <property type="entry name" value="ATPase_P-typ_TM_dom_sf"/>
</dbReference>
<keyword evidence="7 13" id="KW-0067">ATP-binding</keyword>
<dbReference type="Pfam" id="PF12409">
    <property type="entry name" value="P5-ATPase"/>
    <property type="match status" value="1"/>
</dbReference>
<dbReference type="Pfam" id="PF00122">
    <property type="entry name" value="E1-E2_ATPase"/>
    <property type="match status" value="1"/>
</dbReference>
<organism evidence="17 18">
    <name type="scientific">Limulus polyphemus</name>
    <name type="common">Atlantic horseshoe crab</name>
    <dbReference type="NCBI Taxonomy" id="6850"/>
    <lineage>
        <taxon>Eukaryota</taxon>
        <taxon>Metazoa</taxon>
        <taxon>Ecdysozoa</taxon>
        <taxon>Arthropoda</taxon>
        <taxon>Chelicerata</taxon>
        <taxon>Merostomata</taxon>
        <taxon>Xiphosura</taxon>
        <taxon>Limulidae</taxon>
        <taxon>Limulus</taxon>
    </lineage>
</organism>
<dbReference type="InterPro" id="IPR036412">
    <property type="entry name" value="HAD-like_sf"/>
</dbReference>
<evidence type="ECO:0000256" key="8">
    <source>
        <dbReference type="ARBA" id="ARBA00022842"/>
    </source>
</evidence>
<reference evidence="18" key="1">
    <citation type="submission" date="2025-08" db="UniProtKB">
        <authorList>
            <consortium name="RefSeq"/>
        </authorList>
    </citation>
    <scope>IDENTIFICATION</scope>
    <source>
        <tissue evidence="18">Muscle</tissue>
    </source>
</reference>
<evidence type="ECO:0000256" key="3">
    <source>
        <dbReference type="ARBA" id="ARBA00022553"/>
    </source>
</evidence>
<protein>
    <recommendedName>
        <fullName evidence="13">Cation-transporting ATPase</fullName>
        <ecNumber evidence="13">7.2.2.-</ecNumber>
    </recommendedName>
</protein>
<evidence type="ECO:0000256" key="13">
    <source>
        <dbReference type="RuleBase" id="RU362082"/>
    </source>
</evidence>
<comment type="catalytic activity">
    <reaction evidence="12 13">
        <text>ATP + H2O = ADP + phosphate + H(+)</text>
        <dbReference type="Rhea" id="RHEA:13065"/>
        <dbReference type="ChEBI" id="CHEBI:15377"/>
        <dbReference type="ChEBI" id="CHEBI:15378"/>
        <dbReference type="ChEBI" id="CHEBI:30616"/>
        <dbReference type="ChEBI" id="CHEBI:43474"/>
        <dbReference type="ChEBI" id="CHEBI:456216"/>
    </reaction>
</comment>
<evidence type="ECO:0000256" key="4">
    <source>
        <dbReference type="ARBA" id="ARBA00022692"/>
    </source>
</evidence>
<dbReference type="PANTHER" id="PTHR45630">
    <property type="entry name" value="CATION-TRANSPORTING ATPASE-RELATED"/>
    <property type="match status" value="1"/>
</dbReference>
<dbReference type="SUPFAM" id="SSF81653">
    <property type="entry name" value="Calcium ATPase, transduction domain A"/>
    <property type="match status" value="1"/>
</dbReference>
<evidence type="ECO:0000313" key="17">
    <source>
        <dbReference type="Proteomes" id="UP000694941"/>
    </source>
</evidence>
<dbReference type="PANTHER" id="PTHR45630:SF8">
    <property type="entry name" value="CATION-TRANSPORTING ATPASE"/>
    <property type="match status" value="1"/>
</dbReference>
<dbReference type="InterPro" id="IPR059000">
    <property type="entry name" value="ATPase_P-type_domA"/>
</dbReference>
<evidence type="ECO:0000259" key="15">
    <source>
        <dbReference type="Pfam" id="PF00690"/>
    </source>
</evidence>
<feature type="domain" description="P-type ATPase A" evidence="14">
    <location>
        <begin position="227"/>
        <end position="346"/>
    </location>
</feature>
<dbReference type="Gene3D" id="1.20.1110.10">
    <property type="entry name" value="Calcium-transporting ATPase, transmembrane domain"/>
    <property type="match status" value="1"/>
</dbReference>
<evidence type="ECO:0000256" key="5">
    <source>
        <dbReference type="ARBA" id="ARBA00022723"/>
    </source>
</evidence>
<evidence type="ECO:0000256" key="1">
    <source>
        <dbReference type="ARBA" id="ARBA00004141"/>
    </source>
</evidence>
<keyword evidence="6 13" id="KW-0547">Nucleotide-binding</keyword>
<comment type="similarity">
    <text evidence="2 13">Belongs to the cation transport ATPase (P-type) (TC 3.A.3) family. Type V subfamily.</text>
</comment>
<keyword evidence="17" id="KW-1185">Reference proteome</keyword>
<dbReference type="Gene3D" id="2.70.150.10">
    <property type="entry name" value="Calcium-transporting ATPase, cytoplasmic transduction domain A"/>
    <property type="match status" value="1"/>
</dbReference>
<evidence type="ECO:0000256" key="12">
    <source>
        <dbReference type="ARBA" id="ARBA00049360"/>
    </source>
</evidence>
<dbReference type="SFLD" id="SFLDG00002">
    <property type="entry name" value="C1.7:_P-type_atpase_like"/>
    <property type="match status" value="1"/>
</dbReference>
<dbReference type="PROSITE" id="PS00154">
    <property type="entry name" value="ATPASE_E1_E2"/>
    <property type="match status" value="1"/>
</dbReference>
<evidence type="ECO:0000256" key="6">
    <source>
        <dbReference type="ARBA" id="ARBA00022741"/>
    </source>
</evidence>
<dbReference type="PRINTS" id="PR00119">
    <property type="entry name" value="CATATPASE"/>
</dbReference>
<dbReference type="InterPro" id="IPR001757">
    <property type="entry name" value="P_typ_ATPase"/>
</dbReference>
<dbReference type="Pfam" id="PF00690">
    <property type="entry name" value="Cation_ATPase_N"/>
    <property type="match status" value="1"/>
</dbReference>